<dbReference type="PROSITE" id="PS51257">
    <property type="entry name" value="PROKAR_LIPOPROTEIN"/>
    <property type="match status" value="1"/>
</dbReference>
<feature type="chain" id="PRO_5047117768" evidence="1">
    <location>
        <begin position="25"/>
        <end position="149"/>
    </location>
</feature>
<sequence length="149" mass="15667">MRRIDAMAWAAGALVSWFSWFACASCTSHDERTCYRGEYRACACGKDRSGLAACLDTENDYGACDCSGAIPGLELDGGVGDGGLETDAGHEAGAKLPFLQPCDVNEQCETGLCFPFNAKGPHCSKSCKSDGDCPVPSPGCNNMHVCKVP</sequence>
<keyword evidence="3" id="KW-1185">Reference proteome</keyword>
<reference evidence="2 3" key="1">
    <citation type="submission" date="2021-12" db="EMBL/GenBank/DDBJ databases">
        <title>Discovery of the Pendulisporaceae a myxobacterial family with distinct sporulation behavior and unique specialized metabolism.</title>
        <authorList>
            <person name="Garcia R."/>
            <person name="Popoff A."/>
            <person name="Bader C.D."/>
            <person name="Loehr J."/>
            <person name="Walesch S."/>
            <person name="Walt C."/>
            <person name="Boldt J."/>
            <person name="Bunk B."/>
            <person name="Haeckl F.J.F.P.J."/>
            <person name="Gunesch A.P."/>
            <person name="Birkelbach J."/>
            <person name="Nuebel U."/>
            <person name="Pietschmann T."/>
            <person name="Bach T."/>
            <person name="Mueller R."/>
        </authorList>
    </citation>
    <scope>NUCLEOTIDE SEQUENCE [LARGE SCALE GENOMIC DNA]</scope>
    <source>
        <strain evidence="2 3">MSr12523</strain>
    </source>
</reference>
<name>A0ABZ2KNV1_9BACT</name>
<feature type="signal peptide" evidence="1">
    <location>
        <begin position="1"/>
        <end position="24"/>
    </location>
</feature>
<dbReference type="EMBL" id="CP089982">
    <property type="protein sequence ID" value="WXA98664.1"/>
    <property type="molecule type" value="Genomic_DNA"/>
</dbReference>
<gene>
    <name evidence="2" type="ORF">LZC95_17755</name>
</gene>
<evidence type="ECO:0000256" key="1">
    <source>
        <dbReference type="SAM" id="SignalP"/>
    </source>
</evidence>
<protein>
    <submittedName>
        <fullName evidence="2">Uncharacterized protein</fullName>
    </submittedName>
</protein>
<keyword evidence="1" id="KW-0732">Signal</keyword>
<dbReference type="RefSeq" id="WP_394849278.1">
    <property type="nucleotide sequence ID" value="NZ_CP089982.1"/>
</dbReference>
<organism evidence="2 3">
    <name type="scientific">Pendulispora brunnea</name>
    <dbReference type="NCBI Taxonomy" id="2905690"/>
    <lineage>
        <taxon>Bacteria</taxon>
        <taxon>Pseudomonadati</taxon>
        <taxon>Myxococcota</taxon>
        <taxon>Myxococcia</taxon>
        <taxon>Myxococcales</taxon>
        <taxon>Sorangiineae</taxon>
        <taxon>Pendulisporaceae</taxon>
        <taxon>Pendulispora</taxon>
    </lineage>
</organism>
<proteinExistence type="predicted"/>
<evidence type="ECO:0000313" key="3">
    <source>
        <dbReference type="Proteomes" id="UP001379533"/>
    </source>
</evidence>
<accession>A0ABZ2KNV1</accession>
<evidence type="ECO:0000313" key="2">
    <source>
        <dbReference type="EMBL" id="WXA98664.1"/>
    </source>
</evidence>
<dbReference type="Proteomes" id="UP001379533">
    <property type="component" value="Chromosome"/>
</dbReference>